<comment type="similarity">
    <text evidence="1">Belongs to the bacterial solute-binding protein 1 family.</text>
</comment>
<gene>
    <name evidence="5" type="ORF">QYF49_23865</name>
</gene>
<keyword evidence="6" id="KW-1185">Reference proteome</keyword>
<comment type="caution">
    <text evidence="5">The sequence shown here is derived from an EMBL/GenBank/DDBJ whole genome shotgun (WGS) entry which is preliminary data.</text>
</comment>
<dbReference type="EMBL" id="JAUHLN010000009">
    <property type="protein sequence ID" value="MDN4075983.1"/>
    <property type="molecule type" value="Genomic_DNA"/>
</dbReference>
<dbReference type="PANTHER" id="PTHR43649:SF34">
    <property type="entry name" value="ABC TRANSPORTER PERIPLASMIC-BINDING PROTEIN YCJN-RELATED"/>
    <property type="match status" value="1"/>
</dbReference>
<name>A0ABT8EDG5_9BACL</name>
<evidence type="ECO:0000256" key="3">
    <source>
        <dbReference type="ARBA" id="ARBA00022729"/>
    </source>
</evidence>
<evidence type="ECO:0000313" key="6">
    <source>
        <dbReference type="Proteomes" id="UP001168694"/>
    </source>
</evidence>
<protein>
    <submittedName>
        <fullName evidence="5">Sugar ABC transporter substrate-binding protein</fullName>
    </submittedName>
</protein>
<reference evidence="5" key="1">
    <citation type="submission" date="2023-06" db="EMBL/GenBank/DDBJ databases">
        <title>Draft Genome Sequences of Representative Paenibacillus Polymyxa, Bacillus cereus, Fictibacillus sp., and Brevibacillus agri Strains Isolated from Amazonian Dark Earth.</title>
        <authorList>
            <person name="Pellegrinetti T.A."/>
            <person name="Cunha I.C.M."/>
            <person name="Chaves M.G."/>
            <person name="Freitas A.S."/>
            <person name="Silva A.V.R."/>
            <person name="Tsai S.M."/>
            <person name="Mendes L.W."/>
        </authorList>
    </citation>
    <scope>NUCLEOTIDE SEQUENCE</scope>
    <source>
        <strain evidence="5">CENA-BCM004</strain>
    </source>
</reference>
<sequence length="434" mass="48399">MKKVRWFVIAGLVLSLGLAGCSNNNSSNTEQPVSIRMQIAWATDTERGKAIQRIIDIFEKQNENIDVKLVGSSQNNQKLLTQLLSGDAPEVLQIPYRDELSLGSQGAFVDLTKEFHDQKNYYYENIVKLGTVNNKLYGFPWLGSSIQLVYNKTMFEEAGITSPPDTWEELYEIAKKLTKDTNGDGKIDQYGIGLVGKQHPDIAWLVSMFFNQAGANLVEKEDGNYQVALNSQEGKQALDYYKKMVDEVSPPDTANKDGGGVMADFLNGEVAMEFQGPWGITDIWQNGSPFEVAAAPTPAGPAGRASDLGLYMLSIPADIEKEKEEAAKRLISFLASKKAQEMILTGEKGKDGKYYPLRLPMRKDLASTDYYKKHPEFLVFMEGLEYPSISSPTDSWARVQEEVYQSELNKLVTGKSAENVLRTIEEKGNKLIEQ</sequence>
<dbReference type="CDD" id="cd13585">
    <property type="entry name" value="PBP2_TMBP_like"/>
    <property type="match status" value="1"/>
</dbReference>
<evidence type="ECO:0000256" key="4">
    <source>
        <dbReference type="SAM" id="SignalP"/>
    </source>
</evidence>
<dbReference type="InterPro" id="IPR050490">
    <property type="entry name" value="Bact_solute-bd_prot1"/>
</dbReference>
<dbReference type="Pfam" id="PF01547">
    <property type="entry name" value="SBP_bac_1"/>
    <property type="match status" value="1"/>
</dbReference>
<proteinExistence type="inferred from homology"/>
<dbReference type="PROSITE" id="PS51257">
    <property type="entry name" value="PROKAR_LIPOPROTEIN"/>
    <property type="match status" value="1"/>
</dbReference>
<keyword evidence="2" id="KW-0813">Transport</keyword>
<dbReference type="Gene3D" id="3.40.190.10">
    <property type="entry name" value="Periplasmic binding protein-like II"/>
    <property type="match status" value="1"/>
</dbReference>
<evidence type="ECO:0000313" key="5">
    <source>
        <dbReference type="EMBL" id="MDN4075983.1"/>
    </source>
</evidence>
<evidence type="ECO:0000256" key="1">
    <source>
        <dbReference type="ARBA" id="ARBA00008520"/>
    </source>
</evidence>
<dbReference type="PANTHER" id="PTHR43649">
    <property type="entry name" value="ARABINOSE-BINDING PROTEIN-RELATED"/>
    <property type="match status" value="1"/>
</dbReference>
<feature type="signal peptide" evidence="4">
    <location>
        <begin position="1"/>
        <end position="24"/>
    </location>
</feature>
<dbReference type="SUPFAM" id="SSF53850">
    <property type="entry name" value="Periplasmic binding protein-like II"/>
    <property type="match status" value="1"/>
</dbReference>
<evidence type="ECO:0000256" key="2">
    <source>
        <dbReference type="ARBA" id="ARBA00022448"/>
    </source>
</evidence>
<dbReference type="Proteomes" id="UP001168694">
    <property type="component" value="Unassembled WGS sequence"/>
</dbReference>
<dbReference type="RefSeq" id="WP_290402094.1">
    <property type="nucleotide sequence ID" value="NZ_JAUHLN010000009.1"/>
</dbReference>
<feature type="chain" id="PRO_5047335143" evidence="4">
    <location>
        <begin position="25"/>
        <end position="434"/>
    </location>
</feature>
<organism evidence="5 6">
    <name type="scientific">Fictibacillus terranigra</name>
    <dbReference type="NCBI Taxonomy" id="3058424"/>
    <lineage>
        <taxon>Bacteria</taxon>
        <taxon>Bacillati</taxon>
        <taxon>Bacillota</taxon>
        <taxon>Bacilli</taxon>
        <taxon>Bacillales</taxon>
        <taxon>Fictibacillaceae</taxon>
        <taxon>Fictibacillus</taxon>
    </lineage>
</organism>
<accession>A0ABT8EDG5</accession>
<keyword evidence="3 4" id="KW-0732">Signal</keyword>
<dbReference type="InterPro" id="IPR006059">
    <property type="entry name" value="SBP"/>
</dbReference>